<evidence type="ECO:0000256" key="3">
    <source>
        <dbReference type="ARBA" id="ARBA00022692"/>
    </source>
</evidence>
<keyword evidence="3 6" id="KW-0812">Transmembrane</keyword>
<evidence type="ECO:0000256" key="5">
    <source>
        <dbReference type="ARBA" id="ARBA00023136"/>
    </source>
</evidence>
<proteinExistence type="inferred from homology"/>
<dbReference type="Proteomes" id="UP000515154">
    <property type="component" value="Linkage group LG8"/>
</dbReference>
<comment type="similarity">
    <text evidence="2">Belongs to the clarin family.</text>
</comment>
<gene>
    <name evidence="8" type="primary">LOC115215242</name>
</gene>
<keyword evidence="5 6" id="KW-0472">Membrane</keyword>
<evidence type="ECO:0000313" key="8">
    <source>
        <dbReference type="RefSeq" id="XP_029640341.1"/>
    </source>
</evidence>
<organism evidence="7 8">
    <name type="scientific">Octopus sinensis</name>
    <name type="common">East Asian common octopus</name>
    <dbReference type="NCBI Taxonomy" id="2607531"/>
    <lineage>
        <taxon>Eukaryota</taxon>
        <taxon>Metazoa</taxon>
        <taxon>Spiralia</taxon>
        <taxon>Lophotrochozoa</taxon>
        <taxon>Mollusca</taxon>
        <taxon>Cephalopoda</taxon>
        <taxon>Coleoidea</taxon>
        <taxon>Octopodiformes</taxon>
        <taxon>Octopoda</taxon>
        <taxon>Incirrata</taxon>
        <taxon>Octopodidae</taxon>
        <taxon>Octopus</taxon>
    </lineage>
</organism>
<dbReference type="Pfam" id="PF25807">
    <property type="entry name" value="Clarin-2"/>
    <property type="match status" value="1"/>
</dbReference>
<dbReference type="Gene3D" id="1.20.140.150">
    <property type="match status" value="1"/>
</dbReference>
<dbReference type="PANTHER" id="PTHR31548">
    <property type="entry name" value="CLARIN"/>
    <property type="match status" value="1"/>
</dbReference>
<keyword evidence="4 6" id="KW-1133">Transmembrane helix</keyword>
<protein>
    <submittedName>
        <fullName evidence="8">Clarin-2 isoform X1</fullName>
    </submittedName>
</protein>
<reference evidence="8" key="1">
    <citation type="submission" date="2025-08" db="UniProtKB">
        <authorList>
            <consortium name="RefSeq"/>
        </authorList>
    </citation>
    <scope>IDENTIFICATION</scope>
</reference>
<evidence type="ECO:0000256" key="4">
    <source>
        <dbReference type="ARBA" id="ARBA00022989"/>
    </source>
</evidence>
<sequence length="229" mass="25948">MEKKKRPYVGFTLLFITVGIVILMMSLATDYWVCVHPKLLIGENNATDTRRYRGSIHYGLFRGGIMLNYGLGDRLSKIVVSQNIKDMNLMDYGMWITVVVLHLLAIVWAVVAAGFTLFNLFGKPIETITGPFGLYVWNGCAASFTLLSIVIFLVLFKTSIYDKNIFEQAEINTGWRSVGLSHPSWSFYINLGALGCFLLNILLLKISDVRPCRPRLTKEEKATQDDFIY</sequence>
<dbReference type="GO" id="GO:0007605">
    <property type="term" value="P:sensory perception of sound"/>
    <property type="evidence" value="ECO:0007669"/>
    <property type="project" value="UniProtKB-ARBA"/>
</dbReference>
<accession>A0A6P7SQZ5</accession>
<dbReference type="RefSeq" id="XP_029640341.1">
    <property type="nucleotide sequence ID" value="XM_029784481.2"/>
</dbReference>
<dbReference type="AlphaFoldDB" id="A0A6P7SQZ5"/>
<evidence type="ECO:0000313" key="7">
    <source>
        <dbReference type="Proteomes" id="UP000515154"/>
    </source>
</evidence>
<evidence type="ECO:0000256" key="2">
    <source>
        <dbReference type="ARBA" id="ARBA00005787"/>
    </source>
</evidence>
<dbReference type="GO" id="GO:0016020">
    <property type="term" value="C:membrane"/>
    <property type="evidence" value="ECO:0007669"/>
    <property type="project" value="UniProtKB-SubCell"/>
</dbReference>
<evidence type="ECO:0000256" key="1">
    <source>
        <dbReference type="ARBA" id="ARBA00004141"/>
    </source>
</evidence>
<keyword evidence="7" id="KW-1185">Reference proteome</keyword>
<dbReference type="KEGG" id="osn:115215242"/>
<feature type="transmembrane region" description="Helical" evidence="6">
    <location>
        <begin position="92"/>
        <end position="120"/>
    </location>
</feature>
<name>A0A6P7SQZ5_9MOLL</name>
<dbReference type="InterPro" id="IPR026748">
    <property type="entry name" value="Clarin"/>
</dbReference>
<dbReference type="PANTHER" id="PTHR31548:SF1">
    <property type="entry name" value="LD47387P"/>
    <property type="match status" value="1"/>
</dbReference>
<evidence type="ECO:0000256" key="6">
    <source>
        <dbReference type="SAM" id="Phobius"/>
    </source>
</evidence>
<feature type="transmembrane region" description="Helical" evidence="6">
    <location>
        <begin position="132"/>
        <end position="156"/>
    </location>
</feature>
<feature type="transmembrane region" description="Helical" evidence="6">
    <location>
        <begin position="185"/>
        <end position="206"/>
    </location>
</feature>
<feature type="transmembrane region" description="Helical" evidence="6">
    <location>
        <begin position="7"/>
        <end position="28"/>
    </location>
</feature>
<comment type="subcellular location">
    <subcellularLocation>
        <location evidence="1">Membrane</location>
        <topology evidence="1">Multi-pass membrane protein</topology>
    </subcellularLocation>
</comment>